<feature type="domain" description="Thioredoxin" evidence="2">
    <location>
        <begin position="5"/>
        <end position="92"/>
    </location>
</feature>
<gene>
    <name evidence="3" type="ORF">Hokovirus_3_125</name>
</gene>
<dbReference type="InterPro" id="IPR013766">
    <property type="entry name" value="Thioredoxin_domain"/>
</dbReference>
<dbReference type="Pfam" id="PF00085">
    <property type="entry name" value="Thioredoxin"/>
    <property type="match status" value="1"/>
</dbReference>
<dbReference type="EMBL" id="KY684105">
    <property type="protein sequence ID" value="ARF10852.1"/>
    <property type="molecule type" value="Genomic_DNA"/>
</dbReference>
<evidence type="ECO:0000256" key="1">
    <source>
        <dbReference type="ARBA" id="ARBA00023157"/>
    </source>
</evidence>
<reference evidence="3" key="1">
    <citation type="journal article" date="2017" name="Science">
        <title>Giant viruses with an expanded complement of translation system components.</title>
        <authorList>
            <person name="Schulz F."/>
            <person name="Yutin N."/>
            <person name="Ivanova N.N."/>
            <person name="Ortega D.R."/>
            <person name="Lee T.K."/>
            <person name="Vierheilig J."/>
            <person name="Daims H."/>
            <person name="Horn M."/>
            <person name="Wagner M."/>
            <person name="Jensen G.J."/>
            <person name="Kyrpides N.C."/>
            <person name="Koonin E.V."/>
            <person name="Woyke T."/>
        </authorList>
    </citation>
    <scope>NUCLEOTIDE SEQUENCE</scope>
    <source>
        <strain evidence="3">HKV1</strain>
    </source>
</reference>
<evidence type="ECO:0000259" key="2">
    <source>
        <dbReference type="Pfam" id="PF00085"/>
    </source>
</evidence>
<dbReference type="PANTHER" id="PTHR46115">
    <property type="entry name" value="THIOREDOXIN-LIKE PROTEIN 1"/>
    <property type="match status" value="1"/>
</dbReference>
<dbReference type="Gene3D" id="3.40.30.10">
    <property type="entry name" value="Glutaredoxin"/>
    <property type="match status" value="1"/>
</dbReference>
<keyword evidence="1" id="KW-1015">Disulfide bond</keyword>
<protein>
    <submittedName>
        <fullName evidence="3">Thioredoxin</fullName>
    </submittedName>
</protein>
<evidence type="ECO:0000313" key="3">
    <source>
        <dbReference type="EMBL" id="ARF10852.1"/>
    </source>
</evidence>
<name>A0A1V0SGK4_9VIRU</name>
<accession>A0A1V0SGK4</accession>
<dbReference type="SUPFAM" id="SSF52833">
    <property type="entry name" value="Thioredoxin-like"/>
    <property type="match status" value="1"/>
</dbReference>
<sequence length="124" mass="14624">MYKLVETEEEFEDIVMNGEYDHICINFGTTFCSSCKIFQPIYESVSNMEKYKNIAFLKINMDKVDNVGELYNINKWPTIILLDKGDLKTTYNPYICYDKTLEKFEEYLCILNNDDLVNDSSDDF</sequence>
<dbReference type="InterPro" id="IPR036249">
    <property type="entry name" value="Thioredoxin-like_sf"/>
</dbReference>
<dbReference type="CDD" id="cd02947">
    <property type="entry name" value="TRX_family"/>
    <property type="match status" value="1"/>
</dbReference>
<proteinExistence type="predicted"/>
<organism evidence="3">
    <name type="scientific">Hokovirus HKV1</name>
    <dbReference type="NCBI Taxonomy" id="1977638"/>
    <lineage>
        <taxon>Viruses</taxon>
        <taxon>Varidnaviria</taxon>
        <taxon>Bamfordvirae</taxon>
        <taxon>Nucleocytoviricota</taxon>
        <taxon>Megaviricetes</taxon>
        <taxon>Imitervirales</taxon>
        <taxon>Mimiviridae</taxon>
        <taxon>Klosneuvirinae</taxon>
        <taxon>Hokovirus</taxon>
    </lineage>
</organism>